<sequence>MRQGMRQDQQTALAIAGAKFRSPTTRTLLKEFDGLTHVIVRLPDGTVTHHLQGLTETGIQILRWIRIRTDNLLMGASLPPAESG</sequence>
<evidence type="ECO:0000313" key="1">
    <source>
        <dbReference type="EMBL" id="CAB3390447.1"/>
    </source>
</evidence>
<dbReference type="Proteomes" id="UP000502196">
    <property type="component" value="Chromosome"/>
</dbReference>
<evidence type="ECO:0000313" key="2">
    <source>
        <dbReference type="Proteomes" id="UP000502196"/>
    </source>
</evidence>
<dbReference type="EMBL" id="LR792683">
    <property type="protein sequence ID" value="CAB3390447.1"/>
    <property type="molecule type" value="Genomic_DNA"/>
</dbReference>
<reference evidence="1 2" key="1">
    <citation type="submission" date="2020-04" db="EMBL/GenBank/DDBJ databases">
        <authorList>
            <person name="Hogendoorn C."/>
        </authorList>
    </citation>
    <scope>NUCLEOTIDE SEQUENCE [LARGE SCALE GENOMIC DNA]</scope>
    <source>
        <strain evidence="1">COOX1</strain>
    </source>
</reference>
<proteinExistence type="predicted"/>
<organism evidence="1 2">
    <name type="scientific">Kyrpidia spormannii</name>
    <dbReference type="NCBI Taxonomy" id="2055160"/>
    <lineage>
        <taxon>Bacteria</taxon>
        <taxon>Bacillati</taxon>
        <taxon>Bacillota</taxon>
        <taxon>Bacilli</taxon>
        <taxon>Bacillales</taxon>
        <taxon>Alicyclobacillaceae</taxon>
        <taxon>Kyrpidia</taxon>
    </lineage>
</organism>
<dbReference type="AlphaFoldDB" id="A0A6F9E0V2"/>
<gene>
    <name evidence="1" type="ORF">COOX1_0412</name>
</gene>
<name>A0A6F9E0V2_9BACL</name>
<accession>A0A6F9E0V2</accession>
<protein>
    <submittedName>
        <fullName evidence="1">Uncharacterized protein</fullName>
    </submittedName>
</protein>